<sequence length="81" mass="9229">MGDIEGESGSIYTVAHIIDYFNRAKEQPVESTMLEHSEISVVIALQEGDFIPDVNAGYFEASRWRHYDFQLKADIHGLVRD</sequence>
<proteinExistence type="predicted"/>
<evidence type="ECO:0000313" key="1">
    <source>
        <dbReference type="EMBL" id="VAW68238.1"/>
    </source>
</evidence>
<organism evidence="1">
    <name type="scientific">hydrothermal vent metagenome</name>
    <dbReference type="NCBI Taxonomy" id="652676"/>
    <lineage>
        <taxon>unclassified sequences</taxon>
        <taxon>metagenomes</taxon>
        <taxon>ecological metagenomes</taxon>
    </lineage>
</organism>
<reference evidence="1" key="1">
    <citation type="submission" date="2018-06" db="EMBL/GenBank/DDBJ databases">
        <authorList>
            <person name="Zhirakovskaya E."/>
        </authorList>
    </citation>
    <scope>NUCLEOTIDE SEQUENCE</scope>
</reference>
<protein>
    <submittedName>
        <fullName evidence="1">Uncharacterized protein</fullName>
    </submittedName>
</protein>
<dbReference type="AlphaFoldDB" id="A0A3B0XIR9"/>
<name>A0A3B0XIR9_9ZZZZ</name>
<dbReference type="EMBL" id="UOFI01000116">
    <property type="protein sequence ID" value="VAW68238.1"/>
    <property type="molecule type" value="Genomic_DNA"/>
</dbReference>
<accession>A0A3B0XIR9</accession>
<gene>
    <name evidence="1" type="ORF">MNBD_GAMMA09-1817</name>
</gene>